<dbReference type="Gene3D" id="3.90.550.10">
    <property type="entry name" value="Spore Coat Polysaccharide Biosynthesis Protein SpsA, Chain A"/>
    <property type="match status" value="1"/>
</dbReference>
<dbReference type="CDD" id="cd04186">
    <property type="entry name" value="GT_2_like_c"/>
    <property type="match status" value="1"/>
</dbReference>
<organism evidence="3 4">
    <name type="scientific">Nitrosomonas supralitoralis</name>
    <dbReference type="NCBI Taxonomy" id="2116706"/>
    <lineage>
        <taxon>Bacteria</taxon>
        <taxon>Pseudomonadati</taxon>
        <taxon>Pseudomonadota</taxon>
        <taxon>Betaproteobacteria</taxon>
        <taxon>Nitrosomonadales</taxon>
        <taxon>Nitrosomonadaceae</taxon>
        <taxon>Nitrosomonas</taxon>
    </lineage>
</organism>
<dbReference type="Proteomes" id="UP000241912">
    <property type="component" value="Unassembled WGS sequence"/>
</dbReference>
<sequence>MYYTAATQDQLIVVSVLIVNYFSFALTVRAIRSVLSDLPSAQIIVVENSDDAVEAMSLLAILPRGVKLIVAQSNLGFGRACNLALNYSHGEWIFLLNPDAIVLPGCLEKLIETLQCHPHAGAVSPVAQWDQAATFLLPPGQMQSPTWEWMLSLGERVPPIGRRLSKSFRKWALQCLYAANPVSQRMLSGGHMLLSRQAINESGGLFDPSFFMYYEDTDLCRRLLAAGFQLLIDPRARVVHEWRNDPGKNRFVPDSRRRYLEKHFPHTWFTDRCRLKLEQSWPTRPINQNLLNLGACASPPSFELPADQNGDWLLELSLNPLFIPAAYSKDSAPPSISPHVGALLGPGQYWARVTSSSEKERLFTWKIPNHLS</sequence>
<dbReference type="OrthoDB" id="9771846at2"/>
<evidence type="ECO:0000259" key="2">
    <source>
        <dbReference type="Pfam" id="PF00535"/>
    </source>
</evidence>
<reference evidence="3 4" key="1">
    <citation type="submission" date="2018-03" db="EMBL/GenBank/DDBJ databases">
        <title>Draft genome of Nitrosomonas supralitoralis APG5.</title>
        <authorList>
            <person name="Urakawa H."/>
            <person name="Lopez J.V."/>
        </authorList>
    </citation>
    <scope>NUCLEOTIDE SEQUENCE [LARGE SCALE GENOMIC DNA]</scope>
    <source>
        <strain evidence="3 4">APG5</strain>
    </source>
</reference>
<keyword evidence="1" id="KW-0812">Transmembrane</keyword>
<protein>
    <recommendedName>
        <fullName evidence="2">Glycosyltransferase 2-like domain-containing protein</fullName>
    </recommendedName>
</protein>
<dbReference type="PANTHER" id="PTHR43179">
    <property type="entry name" value="RHAMNOSYLTRANSFERASE WBBL"/>
    <property type="match status" value="1"/>
</dbReference>
<name>A0A2P7NRA4_9PROT</name>
<dbReference type="EMBL" id="PXXU01000087">
    <property type="protein sequence ID" value="PSJ16002.1"/>
    <property type="molecule type" value="Genomic_DNA"/>
</dbReference>
<evidence type="ECO:0000313" key="4">
    <source>
        <dbReference type="Proteomes" id="UP000241912"/>
    </source>
</evidence>
<keyword evidence="4" id="KW-1185">Reference proteome</keyword>
<evidence type="ECO:0000313" key="3">
    <source>
        <dbReference type="EMBL" id="PSJ16002.1"/>
    </source>
</evidence>
<keyword evidence="1" id="KW-0472">Membrane</keyword>
<dbReference type="InterPro" id="IPR001173">
    <property type="entry name" value="Glyco_trans_2-like"/>
</dbReference>
<feature type="domain" description="Glycosyltransferase 2-like" evidence="2">
    <location>
        <begin position="15"/>
        <end position="135"/>
    </location>
</feature>
<gene>
    <name evidence="3" type="ORF">C7H79_15915</name>
</gene>
<proteinExistence type="predicted"/>
<comment type="caution">
    <text evidence="3">The sequence shown here is derived from an EMBL/GenBank/DDBJ whole genome shotgun (WGS) entry which is preliminary data.</text>
</comment>
<accession>A0A2P7NRA4</accession>
<dbReference type="PANTHER" id="PTHR43179:SF7">
    <property type="entry name" value="RHAMNOSYLTRANSFERASE WBBL"/>
    <property type="match status" value="1"/>
</dbReference>
<dbReference type="AlphaFoldDB" id="A0A2P7NRA4"/>
<dbReference type="Pfam" id="PF00535">
    <property type="entry name" value="Glycos_transf_2"/>
    <property type="match status" value="1"/>
</dbReference>
<keyword evidence="1" id="KW-1133">Transmembrane helix</keyword>
<evidence type="ECO:0000256" key="1">
    <source>
        <dbReference type="SAM" id="Phobius"/>
    </source>
</evidence>
<dbReference type="SUPFAM" id="SSF53448">
    <property type="entry name" value="Nucleotide-diphospho-sugar transferases"/>
    <property type="match status" value="1"/>
</dbReference>
<feature type="transmembrane region" description="Helical" evidence="1">
    <location>
        <begin position="12"/>
        <end position="31"/>
    </location>
</feature>
<dbReference type="InterPro" id="IPR029044">
    <property type="entry name" value="Nucleotide-diphossugar_trans"/>
</dbReference>